<name>A0A1E7JFP9_9ACTN</name>
<dbReference type="EMBL" id="LJGT01000041">
    <property type="protein sequence ID" value="OEU85293.1"/>
    <property type="molecule type" value="Genomic_DNA"/>
</dbReference>
<keyword evidence="2" id="KW-1185">Reference proteome</keyword>
<sequence length="105" mass="11468">MVGDAELLRDLAFDEIDQCLLLRLQLACGRLDIAMDGLGDLSGLFKFLVLGGDSRLGRLLGARTLFPPGTADGLEDVLLEVRRCLREALVPRVRFPGSSIRNSPM</sequence>
<dbReference type="Proteomes" id="UP000176087">
    <property type="component" value="Unassembled WGS sequence"/>
</dbReference>
<evidence type="ECO:0000313" key="2">
    <source>
        <dbReference type="Proteomes" id="UP000176087"/>
    </source>
</evidence>
<proteinExistence type="predicted"/>
<accession>A0A1E7JFP9</accession>
<reference evidence="1 2" key="1">
    <citation type="journal article" date="2016" name="Front. Microbiol.">
        <title>Comparative Genomics Analysis of Streptomyces Species Reveals Their Adaptation to the Marine Environment and Their Diversity at the Genomic Level.</title>
        <authorList>
            <person name="Tian X."/>
            <person name="Zhang Z."/>
            <person name="Yang T."/>
            <person name="Chen M."/>
            <person name="Li J."/>
            <person name="Chen F."/>
            <person name="Yang J."/>
            <person name="Li W."/>
            <person name="Zhang B."/>
            <person name="Zhang Z."/>
            <person name="Wu J."/>
            <person name="Zhang C."/>
            <person name="Long L."/>
            <person name="Xiao J."/>
        </authorList>
    </citation>
    <scope>NUCLEOTIDE SEQUENCE [LARGE SCALE GENOMIC DNA]</scope>
    <source>
        <strain evidence="1 2">SCSIO 10390</strain>
    </source>
</reference>
<evidence type="ECO:0000313" key="1">
    <source>
        <dbReference type="EMBL" id="OEU85293.1"/>
    </source>
</evidence>
<comment type="caution">
    <text evidence="1">The sequence shown here is derived from an EMBL/GenBank/DDBJ whole genome shotgun (WGS) entry which is preliminary data.</text>
</comment>
<dbReference type="AlphaFoldDB" id="A0A1E7JFP9"/>
<organism evidence="1 2">
    <name type="scientific">Streptomyces abyssalis</name>
    <dbReference type="NCBI Taxonomy" id="933944"/>
    <lineage>
        <taxon>Bacteria</taxon>
        <taxon>Bacillati</taxon>
        <taxon>Actinomycetota</taxon>
        <taxon>Actinomycetes</taxon>
        <taxon>Kitasatosporales</taxon>
        <taxon>Streptomycetaceae</taxon>
        <taxon>Streptomyces</taxon>
    </lineage>
</organism>
<gene>
    <name evidence="1" type="ORF">AN215_22075</name>
</gene>
<protein>
    <submittedName>
        <fullName evidence="1">Uncharacterized protein</fullName>
    </submittedName>
</protein>